<gene>
    <name evidence="1" type="ORF">LAD12857_19530</name>
</gene>
<proteinExistence type="predicted"/>
<protein>
    <submittedName>
        <fullName evidence="1">Uncharacterized protein</fullName>
    </submittedName>
</protein>
<keyword evidence="2" id="KW-1185">Reference proteome</keyword>
<comment type="caution">
    <text evidence="1">The sequence shown here is derived from an EMBL/GenBank/DDBJ whole genome shotgun (WGS) entry which is preliminary data.</text>
</comment>
<accession>A0ABQ5M5Y4</accession>
<sequence length="105" mass="11931">MNIPTNFSLIQGNYVAPANIIFGAIINSSESDGSLIKFKITTLPHELCNCINNPKPHYQLTAFTSAYDAETFIKSKLSFEDKFRFHLTETPAILIDRWYVRDTSL</sequence>
<reference evidence="1 2" key="1">
    <citation type="journal article" date="2024" name="Int. J. Syst. Evol. Microbiol.">
        <title>Lacrimispora brassicae sp. nov. isolated from fermented cabbage, and proposal of Clostridium indicum Gundawar et al. 2019 and Clostridium methoxybenzovorans Mechichi et al. 1999 as heterotypic synonyms of Lacrimispora amygdalina (Parshina et al. 2003) Haas and Blanchard 2020 and Lacrimispora indolis (McClung and McCoy 1957) Haas and Blanchard 2020, respectively.</title>
        <authorList>
            <person name="Kobayashi H."/>
            <person name="Tanizawa Y."/>
            <person name="Sakamoto M."/>
            <person name="Ohkuma M."/>
            <person name="Tohno M."/>
        </authorList>
    </citation>
    <scope>NUCLEOTIDE SEQUENCE [LARGE SCALE GENOMIC DNA]</scope>
    <source>
        <strain evidence="1 2">DSM 12857</strain>
    </source>
</reference>
<dbReference type="EMBL" id="BRPJ01000033">
    <property type="protein sequence ID" value="GLB30030.1"/>
    <property type="molecule type" value="Genomic_DNA"/>
</dbReference>
<evidence type="ECO:0000313" key="1">
    <source>
        <dbReference type="EMBL" id="GLB30030.1"/>
    </source>
</evidence>
<evidence type="ECO:0000313" key="2">
    <source>
        <dbReference type="Proteomes" id="UP001419084"/>
    </source>
</evidence>
<dbReference type="RefSeq" id="WP_346065153.1">
    <property type="nucleotide sequence ID" value="NZ_BRPJ01000033.1"/>
</dbReference>
<dbReference type="Proteomes" id="UP001419084">
    <property type="component" value="Unassembled WGS sequence"/>
</dbReference>
<organism evidence="1 2">
    <name type="scientific">Lacrimispora amygdalina</name>
    <dbReference type="NCBI Taxonomy" id="253257"/>
    <lineage>
        <taxon>Bacteria</taxon>
        <taxon>Bacillati</taxon>
        <taxon>Bacillota</taxon>
        <taxon>Clostridia</taxon>
        <taxon>Lachnospirales</taxon>
        <taxon>Lachnospiraceae</taxon>
        <taxon>Lacrimispora</taxon>
    </lineage>
</organism>
<name>A0ABQ5M5Y4_9FIRM</name>